<dbReference type="EMBL" id="DF238829">
    <property type="protein sequence ID" value="GAC99253.1"/>
    <property type="molecule type" value="Genomic_DNA"/>
</dbReference>
<evidence type="ECO:0000313" key="1">
    <source>
        <dbReference type="EMBL" id="GAC99253.1"/>
    </source>
</evidence>
<dbReference type="AlphaFoldDB" id="R9PCZ0"/>
<evidence type="ECO:0000313" key="2">
    <source>
        <dbReference type="Proteomes" id="UP000014071"/>
    </source>
</evidence>
<gene>
    <name evidence="1" type="ORF">PHSY_006853</name>
</gene>
<proteinExistence type="predicted"/>
<organism evidence="1 2">
    <name type="scientific">Pseudozyma hubeiensis (strain SY62)</name>
    <name type="common">Yeast</name>
    <dbReference type="NCBI Taxonomy" id="1305764"/>
    <lineage>
        <taxon>Eukaryota</taxon>
        <taxon>Fungi</taxon>
        <taxon>Dikarya</taxon>
        <taxon>Basidiomycota</taxon>
        <taxon>Ustilaginomycotina</taxon>
        <taxon>Ustilaginomycetes</taxon>
        <taxon>Ustilaginales</taxon>
        <taxon>Ustilaginaceae</taxon>
        <taxon>Pseudozyma</taxon>
    </lineage>
</organism>
<keyword evidence="1" id="KW-0418">Kinase</keyword>
<keyword evidence="2" id="KW-1185">Reference proteome</keyword>
<protein>
    <submittedName>
        <fullName evidence="1">CMGC/SRPK protein kinase</fullName>
    </submittedName>
</protein>
<keyword evidence="1" id="KW-0808">Transferase</keyword>
<dbReference type="Proteomes" id="UP000014071">
    <property type="component" value="Unassembled WGS sequence"/>
</dbReference>
<dbReference type="HOGENOM" id="CLU_1778305_0_0_1"/>
<dbReference type="GO" id="GO:0016301">
    <property type="term" value="F:kinase activity"/>
    <property type="evidence" value="ECO:0007669"/>
    <property type="project" value="UniProtKB-KW"/>
</dbReference>
<name>R9PCZ0_PSEHS</name>
<dbReference type="RefSeq" id="XP_012192840.1">
    <property type="nucleotide sequence ID" value="XM_012337450.1"/>
</dbReference>
<dbReference type="GeneID" id="24112119"/>
<sequence>MPSFNIGHGFNFIINAADNITFSAGDASNVTITTGNTSIDFDDGEDQFLTMHDVRTQDLQDLVEKAQRVQGFDGVVPGRWFIDNAVVTCKVGFRFLSPLLRNTLASALTLPGLVRIVFRPHFDLTRLGGVRPILDNLRYRAREGEP</sequence>
<reference evidence="2" key="1">
    <citation type="journal article" date="2013" name="Genome Announc.">
        <title>Draft genome sequence of the basidiomycetous yeast-like fungus Pseudozyma hubeiensis SY62, which produces an abundant amount of the biosurfactant mannosylerythritol lipids.</title>
        <authorList>
            <person name="Konishi M."/>
            <person name="Hatada Y."/>
            <person name="Horiuchi J."/>
        </authorList>
    </citation>
    <scope>NUCLEOTIDE SEQUENCE [LARGE SCALE GENOMIC DNA]</scope>
    <source>
        <strain evidence="2">SY62</strain>
    </source>
</reference>
<accession>R9PCZ0</accession>